<dbReference type="SMART" id="SM00028">
    <property type="entry name" value="TPR"/>
    <property type="match status" value="3"/>
</dbReference>
<dbReference type="PROSITE" id="PS51257">
    <property type="entry name" value="PROKAR_LIPOPROTEIN"/>
    <property type="match status" value="1"/>
</dbReference>
<accession>A0A9J6RQ33</accession>
<dbReference type="RefSeq" id="WP_258332771.1">
    <property type="nucleotide sequence ID" value="NZ_JAPTGG010000017.1"/>
</dbReference>
<dbReference type="InterPro" id="IPR013360">
    <property type="entry name" value="Pilus_4_PilW"/>
</dbReference>
<gene>
    <name evidence="4" type="primary">pilW</name>
    <name evidence="4" type="ORF">O0V09_16550</name>
</gene>
<dbReference type="PANTHER" id="PTHR44858:SF1">
    <property type="entry name" value="UDP-N-ACETYLGLUCOSAMINE--PEPTIDE N-ACETYLGLUCOSAMINYLTRANSFERASE SPINDLY-RELATED"/>
    <property type="match status" value="1"/>
</dbReference>
<evidence type="ECO:0000313" key="5">
    <source>
        <dbReference type="Proteomes" id="UP001069090"/>
    </source>
</evidence>
<dbReference type="EMBL" id="JAPTGG010000017">
    <property type="protein sequence ID" value="MCZ0866822.1"/>
    <property type="molecule type" value="Genomic_DNA"/>
</dbReference>
<dbReference type="InterPro" id="IPR019734">
    <property type="entry name" value="TPR_rpt"/>
</dbReference>
<dbReference type="Gene3D" id="1.25.40.10">
    <property type="entry name" value="Tetratricopeptide repeat domain"/>
    <property type="match status" value="1"/>
</dbReference>
<evidence type="ECO:0000256" key="3">
    <source>
        <dbReference type="PROSITE-ProRule" id="PRU00339"/>
    </source>
</evidence>
<comment type="caution">
    <text evidence="4">The sequence shown here is derived from an EMBL/GenBank/DDBJ whole genome shotgun (WGS) entry which is preliminary data.</text>
</comment>
<dbReference type="PROSITE" id="PS50005">
    <property type="entry name" value="TPR"/>
    <property type="match status" value="2"/>
</dbReference>
<feature type="repeat" description="TPR" evidence="3">
    <location>
        <begin position="80"/>
        <end position="113"/>
    </location>
</feature>
<dbReference type="PANTHER" id="PTHR44858">
    <property type="entry name" value="TETRATRICOPEPTIDE REPEAT PROTEIN 6"/>
    <property type="match status" value="1"/>
</dbReference>
<keyword evidence="1" id="KW-0677">Repeat</keyword>
<name>A0A9J6RQ33_9GAMM</name>
<dbReference type="Pfam" id="PF13432">
    <property type="entry name" value="TPR_16"/>
    <property type="match status" value="1"/>
</dbReference>
<organism evidence="4 5">
    <name type="scientific">Dasania phycosphaerae</name>
    <dbReference type="NCBI Taxonomy" id="2950436"/>
    <lineage>
        <taxon>Bacteria</taxon>
        <taxon>Pseudomonadati</taxon>
        <taxon>Pseudomonadota</taxon>
        <taxon>Gammaproteobacteria</taxon>
        <taxon>Cellvibrionales</taxon>
        <taxon>Spongiibacteraceae</taxon>
        <taxon>Dasania</taxon>
    </lineage>
</organism>
<reference evidence="4 5" key="1">
    <citation type="submission" date="2022-12" db="EMBL/GenBank/DDBJ databases">
        <title>Dasania phycosphaerae sp. nov., isolated from particulate material of the south coast of Korea.</title>
        <authorList>
            <person name="Jiang Y."/>
        </authorList>
    </citation>
    <scope>NUCLEOTIDE SEQUENCE [LARGE SCALE GENOMIC DNA]</scope>
    <source>
        <strain evidence="4 5">GY-19</strain>
    </source>
</reference>
<evidence type="ECO:0000256" key="2">
    <source>
        <dbReference type="ARBA" id="ARBA00022803"/>
    </source>
</evidence>
<sequence length="267" mass="31025">MNTDNNKTLVIIRSVITHTLLALLLVGCVTTETGMFTEKTDDKKALEYSIQLAKRYISERKWELAKRHLKNALELDEDSAEVHEALALVFQNTGEFERAEKHFKEAIDLDRSLSRARLNYASFLYTLQRYSEAAEQLEVVVKDTLYERRQTAFINLGRCYYSMMRYEDAEQSFRTAYLMSDRHHPALILQMADVYYRLGQFALSQRYYDSYGSKVKSKSATALLLGARLAKQFDDKHAISSYGLALKNLYPRSQQYLDYKQEFLHGS</sequence>
<dbReference type="NCBIfam" id="TIGR02521">
    <property type="entry name" value="type_IV_pilW"/>
    <property type="match status" value="1"/>
</dbReference>
<dbReference type="InterPro" id="IPR011990">
    <property type="entry name" value="TPR-like_helical_dom_sf"/>
</dbReference>
<dbReference type="Proteomes" id="UP001069090">
    <property type="component" value="Unassembled WGS sequence"/>
</dbReference>
<evidence type="ECO:0000313" key="4">
    <source>
        <dbReference type="EMBL" id="MCZ0866822.1"/>
    </source>
</evidence>
<dbReference type="InterPro" id="IPR050498">
    <property type="entry name" value="Ycf3"/>
</dbReference>
<keyword evidence="2 3" id="KW-0802">TPR repeat</keyword>
<protein>
    <submittedName>
        <fullName evidence="4">Type IV pilus biogenesis/stability protein PilW</fullName>
    </submittedName>
</protein>
<proteinExistence type="predicted"/>
<dbReference type="SUPFAM" id="SSF48452">
    <property type="entry name" value="TPR-like"/>
    <property type="match status" value="1"/>
</dbReference>
<feature type="repeat" description="TPR" evidence="3">
    <location>
        <begin position="150"/>
        <end position="183"/>
    </location>
</feature>
<keyword evidence="5" id="KW-1185">Reference proteome</keyword>
<evidence type="ECO:0000256" key="1">
    <source>
        <dbReference type="ARBA" id="ARBA00022737"/>
    </source>
</evidence>
<dbReference type="AlphaFoldDB" id="A0A9J6RQ33"/>
<dbReference type="Pfam" id="PF13181">
    <property type="entry name" value="TPR_8"/>
    <property type="match status" value="1"/>
</dbReference>